<organism evidence="2 3">
    <name type="scientific">Solanum tuberosum</name>
    <name type="common">Potato</name>
    <dbReference type="NCBI Taxonomy" id="4113"/>
    <lineage>
        <taxon>Eukaryota</taxon>
        <taxon>Viridiplantae</taxon>
        <taxon>Streptophyta</taxon>
        <taxon>Embryophyta</taxon>
        <taxon>Tracheophyta</taxon>
        <taxon>Spermatophyta</taxon>
        <taxon>Magnoliopsida</taxon>
        <taxon>eudicotyledons</taxon>
        <taxon>Gunneridae</taxon>
        <taxon>Pentapetalae</taxon>
        <taxon>asterids</taxon>
        <taxon>lamiids</taxon>
        <taxon>Solanales</taxon>
        <taxon>Solanaceae</taxon>
        <taxon>Solanoideae</taxon>
        <taxon>Solaneae</taxon>
        <taxon>Solanum</taxon>
    </lineage>
</organism>
<dbReference type="EnsemblPlants" id="PGSC0003DMT400097085">
    <property type="protein sequence ID" value="PGSC0003DMT400097085"/>
    <property type="gene ID" value="PGSC0003DMG400046656"/>
</dbReference>
<dbReference type="Proteomes" id="UP000011115">
    <property type="component" value="Unassembled WGS sequence"/>
</dbReference>
<protein>
    <submittedName>
        <fullName evidence="2">Uncharacterized protein</fullName>
    </submittedName>
</protein>
<keyword evidence="3" id="KW-1185">Reference proteome</keyword>
<sequence>MTTPRCHDPPSRAVVGTTTRGHPREGETVAMVLEHKAPWTKASSQSPFTSRGDDHNSWAPRVVVSSMKLRQWLGILVANFSWPRKVHEPLHELWSGPQSVVPLVKDDTPTPQVVGPFESFASKLWVLKDIVTRLPQELGESYSRPRSMCPKGFKLIGVSFSYSKELRVLWIGVQEEKRKKDEDFYEALRISTNNLIRLRYIMPLQRAVLGRPSWRKVDPRGQGVPNAPEMQPQGEEKEQGKDITGQKGAIKLKNLKTRKADDCQAHSASRKWFFILPKVTVGQTWEEAISVMKNGVSAKWRLDRRWRS</sequence>
<evidence type="ECO:0000256" key="1">
    <source>
        <dbReference type="SAM" id="MobiDB-lite"/>
    </source>
</evidence>
<dbReference type="Gramene" id="PGSC0003DMT400097085">
    <property type="protein sequence ID" value="PGSC0003DMT400097085"/>
    <property type="gene ID" value="PGSC0003DMG400046656"/>
</dbReference>
<feature type="region of interest" description="Disordered" evidence="1">
    <location>
        <begin position="1"/>
        <end position="24"/>
    </location>
</feature>
<dbReference type="InParanoid" id="M1DZV9"/>
<feature type="region of interest" description="Disordered" evidence="1">
    <location>
        <begin position="215"/>
        <end position="248"/>
    </location>
</feature>
<reference evidence="2" key="2">
    <citation type="submission" date="2015-06" db="UniProtKB">
        <authorList>
            <consortium name="EnsemblPlants"/>
        </authorList>
    </citation>
    <scope>IDENTIFICATION</scope>
    <source>
        <strain evidence="2">DM1-3 516 R44</strain>
    </source>
</reference>
<evidence type="ECO:0000313" key="3">
    <source>
        <dbReference type="Proteomes" id="UP000011115"/>
    </source>
</evidence>
<dbReference type="PaxDb" id="4113-PGSC0003DMT400097085"/>
<reference evidence="3" key="1">
    <citation type="journal article" date="2011" name="Nature">
        <title>Genome sequence and analysis of the tuber crop potato.</title>
        <authorList>
            <consortium name="The Potato Genome Sequencing Consortium"/>
        </authorList>
    </citation>
    <scope>NUCLEOTIDE SEQUENCE [LARGE SCALE GENOMIC DNA]</scope>
    <source>
        <strain evidence="3">cv. DM1-3 516 R44</strain>
    </source>
</reference>
<accession>M1DZV9</accession>
<proteinExistence type="predicted"/>
<dbReference type="HOGENOM" id="CLU_904331_0_0_1"/>
<name>M1DZV9_SOLTU</name>
<dbReference type="AlphaFoldDB" id="M1DZV9"/>
<feature type="compositionally biased region" description="Basic and acidic residues" evidence="1">
    <location>
        <begin position="1"/>
        <end position="10"/>
    </location>
</feature>
<evidence type="ECO:0000313" key="2">
    <source>
        <dbReference type="EnsemblPlants" id="PGSC0003DMT400097085"/>
    </source>
</evidence>